<comment type="caution">
    <text evidence="2">The sequence shown here is derived from an EMBL/GenBank/DDBJ whole genome shotgun (WGS) entry which is preliminary data.</text>
</comment>
<gene>
    <name evidence="3" type="ORF">GCM10007888_39080</name>
    <name evidence="2" type="ORF">MOX02_45240</name>
</gene>
<evidence type="ECO:0000313" key="3">
    <source>
        <dbReference type="EMBL" id="GLS65526.1"/>
    </source>
</evidence>
<reference evidence="3" key="4">
    <citation type="submission" date="2023-01" db="EMBL/GenBank/DDBJ databases">
        <title>Draft genome sequence of Methylobacterium oxalidis strain NBRC 107715.</title>
        <authorList>
            <person name="Sun Q."/>
            <person name="Mori K."/>
        </authorList>
    </citation>
    <scope>NUCLEOTIDE SEQUENCE</scope>
    <source>
        <strain evidence="3">NBRC 107715</strain>
    </source>
</reference>
<feature type="chain" id="PRO_5022175061" description="Lipoprotein" evidence="1">
    <location>
        <begin position="24"/>
        <end position="120"/>
    </location>
</feature>
<accession>A0A512J950</accession>
<dbReference type="AlphaFoldDB" id="A0A512J950"/>
<organism evidence="2 4">
    <name type="scientific">Methylobacterium oxalidis</name>
    <dbReference type="NCBI Taxonomy" id="944322"/>
    <lineage>
        <taxon>Bacteria</taxon>
        <taxon>Pseudomonadati</taxon>
        <taxon>Pseudomonadota</taxon>
        <taxon>Alphaproteobacteria</taxon>
        <taxon>Hyphomicrobiales</taxon>
        <taxon>Methylobacteriaceae</taxon>
        <taxon>Methylobacterium</taxon>
    </lineage>
</organism>
<reference evidence="5" key="2">
    <citation type="journal article" date="2019" name="Int. J. Syst. Evol. Microbiol.">
        <title>The Global Catalogue of Microorganisms (GCM) 10K type strain sequencing project: providing services to taxonomists for standard genome sequencing and annotation.</title>
        <authorList>
            <consortium name="The Broad Institute Genomics Platform"/>
            <consortium name="The Broad Institute Genome Sequencing Center for Infectious Disease"/>
            <person name="Wu L."/>
            <person name="Ma J."/>
        </authorList>
    </citation>
    <scope>NUCLEOTIDE SEQUENCE [LARGE SCALE GENOMIC DNA]</scope>
    <source>
        <strain evidence="5">NBRC 107715</strain>
    </source>
</reference>
<keyword evidence="5" id="KW-1185">Reference proteome</keyword>
<feature type="signal peptide" evidence="1">
    <location>
        <begin position="1"/>
        <end position="23"/>
    </location>
</feature>
<evidence type="ECO:0000313" key="2">
    <source>
        <dbReference type="EMBL" id="GEP06486.1"/>
    </source>
</evidence>
<evidence type="ECO:0000313" key="4">
    <source>
        <dbReference type="Proteomes" id="UP000321960"/>
    </source>
</evidence>
<keyword evidence="1" id="KW-0732">Signal</keyword>
<reference evidence="3" key="1">
    <citation type="journal article" date="2014" name="Int. J. Syst. Evol. Microbiol.">
        <title>Complete genome of a new Firmicutes species belonging to the dominant human colonic microbiota ('Ruminococcus bicirculans') reveals two chromosomes and a selective capacity to utilize plant glucans.</title>
        <authorList>
            <consortium name="NISC Comparative Sequencing Program"/>
            <person name="Wegmann U."/>
            <person name="Louis P."/>
            <person name="Goesmann A."/>
            <person name="Henrissat B."/>
            <person name="Duncan S.H."/>
            <person name="Flint H.J."/>
        </authorList>
    </citation>
    <scope>NUCLEOTIDE SEQUENCE</scope>
    <source>
        <strain evidence="3">NBRC 107715</strain>
    </source>
</reference>
<name>A0A512J950_9HYPH</name>
<sequence length="120" mass="12727">MTSIKSTMTLFGALMLATSPAWAVTVTNQAKQEHTLTVDLGATENDHKVAAGKSLNVDCPVGCALRLRSGPAGYDRMADKGDKLVINQDGFLLYADEELVTGSVKEKPTDKGTKGDATQK</sequence>
<dbReference type="RefSeq" id="WP_147028030.1">
    <property type="nucleotide sequence ID" value="NZ_BJZU01000104.1"/>
</dbReference>
<protein>
    <recommendedName>
        <fullName evidence="6">Lipoprotein</fullName>
    </recommendedName>
</protein>
<dbReference type="OrthoDB" id="8450677at2"/>
<dbReference type="Proteomes" id="UP000321960">
    <property type="component" value="Unassembled WGS sequence"/>
</dbReference>
<dbReference type="Proteomes" id="UP001156856">
    <property type="component" value="Unassembled WGS sequence"/>
</dbReference>
<reference evidence="2 4" key="3">
    <citation type="submission" date="2019-07" db="EMBL/GenBank/DDBJ databases">
        <title>Whole genome shotgun sequence of Methylobacterium oxalidis NBRC 107715.</title>
        <authorList>
            <person name="Hosoyama A."/>
            <person name="Uohara A."/>
            <person name="Ohji S."/>
            <person name="Ichikawa N."/>
        </authorList>
    </citation>
    <scope>NUCLEOTIDE SEQUENCE [LARGE SCALE GENOMIC DNA]</scope>
    <source>
        <strain evidence="2 4">NBRC 107715</strain>
    </source>
</reference>
<dbReference type="EMBL" id="BSPK01000072">
    <property type="protein sequence ID" value="GLS65526.1"/>
    <property type="molecule type" value="Genomic_DNA"/>
</dbReference>
<evidence type="ECO:0000256" key="1">
    <source>
        <dbReference type="SAM" id="SignalP"/>
    </source>
</evidence>
<evidence type="ECO:0008006" key="6">
    <source>
        <dbReference type="Google" id="ProtNLM"/>
    </source>
</evidence>
<evidence type="ECO:0000313" key="5">
    <source>
        <dbReference type="Proteomes" id="UP001156856"/>
    </source>
</evidence>
<dbReference type="EMBL" id="BJZU01000104">
    <property type="protein sequence ID" value="GEP06486.1"/>
    <property type="molecule type" value="Genomic_DNA"/>
</dbReference>
<proteinExistence type="predicted"/>